<keyword evidence="1" id="KW-0378">Hydrolase</keyword>
<dbReference type="GO" id="GO:0044209">
    <property type="term" value="P:AMP salvage"/>
    <property type="evidence" value="ECO:0007669"/>
    <property type="project" value="InterPro"/>
</dbReference>
<dbReference type="InterPro" id="IPR035994">
    <property type="entry name" value="Nucleoside_phosphorylase_sf"/>
</dbReference>
<dbReference type="Pfam" id="PF10423">
    <property type="entry name" value="AMNp_N"/>
    <property type="match status" value="1"/>
</dbReference>
<dbReference type="PANTHER" id="PTHR43691">
    <property type="entry name" value="URIDINE PHOSPHORYLASE"/>
    <property type="match status" value="1"/>
</dbReference>
<accession>A0A4R2D483</accession>
<dbReference type="Pfam" id="PF01048">
    <property type="entry name" value="PNP_UDP_1"/>
    <property type="match status" value="1"/>
</dbReference>
<dbReference type="InterPro" id="IPR011271">
    <property type="entry name" value="AMP_nucleosidase"/>
</dbReference>
<evidence type="ECO:0000313" key="5">
    <source>
        <dbReference type="EMBL" id="TCN47672.1"/>
    </source>
</evidence>
<dbReference type="GO" id="GO:0008714">
    <property type="term" value="F:AMP nucleosidase activity"/>
    <property type="evidence" value="ECO:0007669"/>
    <property type="project" value="UniProtKB-UniRule"/>
</dbReference>
<dbReference type="InterPro" id="IPR018953">
    <property type="entry name" value="AMP_nucleoside_Pase_N"/>
</dbReference>
<dbReference type="SUPFAM" id="SSF53167">
    <property type="entry name" value="Purine and uridine phosphorylases"/>
    <property type="match status" value="1"/>
</dbReference>
<feature type="domain" description="AMP nucleoside phosphorylase N-terminal" evidence="4">
    <location>
        <begin position="29"/>
        <end position="184"/>
    </location>
</feature>
<comment type="similarity">
    <text evidence="1">Belongs to the AMP nucleosidase family.</text>
</comment>
<dbReference type="Gene3D" id="3.40.50.1580">
    <property type="entry name" value="Nucleoside phosphorylase domain"/>
    <property type="match status" value="1"/>
</dbReference>
<dbReference type="InterPro" id="IPR000845">
    <property type="entry name" value="Nucleoside_phosphorylase_d"/>
</dbReference>
<evidence type="ECO:0000259" key="3">
    <source>
        <dbReference type="Pfam" id="PF01048"/>
    </source>
</evidence>
<protein>
    <recommendedName>
        <fullName evidence="1">AMP nucleosidase</fullName>
        <ecNumber evidence="1">3.2.2.4</ecNumber>
    </recommendedName>
</protein>
<comment type="function">
    <text evidence="1">Catalyzes the hydrolysis of the N-glycosidic bond of AMP to form adenine and ribose 5-phosphate. Involved in regulation of AMP concentrations.</text>
</comment>
<reference evidence="5 6" key="1">
    <citation type="submission" date="2019-03" db="EMBL/GenBank/DDBJ databases">
        <title>Genomic Encyclopedia of Type Strains, Phase IV (KMG-IV): sequencing the most valuable type-strain genomes for metagenomic binning, comparative biology and taxonomic classification.</title>
        <authorList>
            <person name="Goeker M."/>
        </authorList>
    </citation>
    <scope>NUCLEOTIDE SEQUENCE [LARGE SCALE GENOMIC DNA]</scope>
    <source>
        <strain evidence="5 6">DSM 18401</strain>
    </source>
</reference>
<organism evidence="5 6">
    <name type="scientific">Shinella granuli</name>
    <dbReference type="NCBI Taxonomy" id="323621"/>
    <lineage>
        <taxon>Bacteria</taxon>
        <taxon>Pseudomonadati</taxon>
        <taxon>Pseudomonadota</taxon>
        <taxon>Alphaproteobacteria</taxon>
        <taxon>Hyphomicrobiales</taxon>
        <taxon>Rhizobiaceae</taxon>
        <taxon>Shinella</taxon>
    </lineage>
</organism>
<dbReference type="InterPro" id="IPR047039">
    <property type="entry name" value="AMN_phosphorylase"/>
</dbReference>
<comment type="catalytic activity">
    <reaction evidence="1">
        <text>AMP + H2O = D-ribose 5-phosphate + adenine</text>
        <dbReference type="Rhea" id="RHEA:20129"/>
        <dbReference type="ChEBI" id="CHEBI:15377"/>
        <dbReference type="ChEBI" id="CHEBI:16708"/>
        <dbReference type="ChEBI" id="CHEBI:78346"/>
        <dbReference type="ChEBI" id="CHEBI:456215"/>
        <dbReference type="EC" id="3.2.2.4"/>
    </reaction>
</comment>
<evidence type="ECO:0000256" key="2">
    <source>
        <dbReference type="SAM" id="MobiDB-lite"/>
    </source>
</evidence>
<dbReference type="InterPro" id="IPR037109">
    <property type="entry name" value="AMP_N_sf"/>
</dbReference>
<evidence type="ECO:0000259" key="4">
    <source>
        <dbReference type="Pfam" id="PF10423"/>
    </source>
</evidence>
<sequence>MSKRIFSPKPLSFATPEPYEPQSFEDPVAAVDALQALYDRNTTFLTDAFVSLGKNGSPDKRFRACYPQVSIETTSFGHVDSRLSYGYVASPGVYTTTITRPKLFRHYLKEQLGLLMRNHGVRVIVSESTTPIPLHFAFGEGAYVEAEIAEGIELPLRDLFDAPDLTTTDDEIANGAYEPGPGEPSPLAPFTAQRIDYSLARLSHYTATSANHFQNFVLFTNYQFYVDEFCAWARLQMAEGGNGYTAFVEPGNIVTPAGADKPETDLTLARLPQMPAYHIKKKGHGGITLVNIGVGPSNAKTITDHIAVLRPHAWLMLGHCAGLRNSQTLGDYVLAHAYVREDHVLDDDLPVWVPIPALAEVQVALESAVEEVTGLEGYDLKRIMRTGTVATIDNRNWELRDQRGPVKRLSQSRAIALDMESATIAANGFRFRVPYGTLLCVSDKPLHGELKLPGMATAFYRTQVNQHLRIGIRALEKLAGMPTEKLHSRKLRSFFETAFQ</sequence>
<dbReference type="Proteomes" id="UP000295351">
    <property type="component" value="Unassembled WGS sequence"/>
</dbReference>
<dbReference type="EMBL" id="SLVX01000002">
    <property type="protein sequence ID" value="TCN47672.1"/>
    <property type="molecule type" value="Genomic_DNA"/>
</dbReference>
<dbReference type="NCBIfam" id="TIGR01717">
    <property type="entry name" value="AMP-nucleosdse"/>
    <property type="match status" value="1"/>
</dbReference>
<dbReference type="NCBIfam" id="NF006142">
    <property type="entry name" value="PRK08292.1"/>
    <property type="match status" value="1"/>
</dbReference>
<evidence type="ECO:0000256" key="1">
    <source>
        <dbReference type="HAMAP-Rule" id="MF_01932"/>
    </source>
</evidence>
<gene>
    <name evidence="1" type="primary">amn</name>
    <name evidence="5" type="ORF">EV665_102191</name>
</gene>
<dbReference type="Gene3D" id="3.30.1730.10">
    <property type="entry name" value="AMP nucleoside phosphorylase, N-terminal domain"/>
    <property type="match status" value="1"/>
</dbReference>
<keyword evidence="6" id="KW-1185">Reference proteome</keyword>
<feature type="domain" description="Nucleoside phosphorylase" evidence="3">
    <location>
        <begin position="277"/>
        <end position="447"/>
    </location>
</feature>
<dbReference type="GO" id="GO:0009116">
    <property type="term" value="P:nucleoside metabolic process"/>
    <property type="evidence" value="ECO:0007669"/>
    <property type="project" value="InterPro"/>
</dbReference>
<feature type="region of interest" description="Disordered" evidence="2">
    <location>
        <begin position="1"/>
        <end position="21"/>
    </location>
</feature>
<proteinExistence type="inferred from homology"/>
<dbReference type="GO" id="GO:0005829">
    <property type="term" value="C:cytosol"/>
    <property type="evidence" value="ECO:0007669"/>
    <property type="project" value="TreeGrafter"/>
</dbReference>
<dbReference type="EC" id="3.2.2.4" evidence="1"/>
<dbReference type="PANTHER" id="PTHR43691:SF6">
    <property type="entry name" value="AMP NUCLEOSIDASE"/>
    <property type="match status" value="1"/>
</dbReference>
<comment type="caution">
    <text evidence="5">The sequence shown here is derived from an EMBL/GenBank/DDBJ whole genome shotgun (WGS) entry which is preliminary data.</text>
</comment>
<dbReference type="AlphaFoldDB" id="A0A4R2D483"/>
<evidence type="ECO:0000313" key="6">
    <source>
        <dbReference type="Proteomes" id="UP000295351"/>
    </source>
</evidence>
<dbReference type="HAMAP" id="MF_01932">
    <property type="entry name" value="AMP_nucleosidase"/>
    <property type="match status" value="1"/>
</dbReference>
<name>A0A4R2D483_SHIGR</name>
<dbReference type="RefSeq" id="WP_064329546.1">
    <property type="nucleotide sequence ID" value="NZ_BAABEI010000012.1"/>
</dbReference>
<dbReference type="CDD" id="cd17762">
    <property type="entry name" value="AMN"/>
    <property type="match status" value="1"/>
</dbReference>